<dbReference type="InterPro" id="IPR001810">
    <property type="entry name" value="F-box_dom"/>
</dbReference>
<dbReference type="RefSeq" id="XP_029120564.1">
    <property type="nucleotide sequence ID" value="XM_029264731.1"/>
</dbReference>
<dbReference type="PANTHER" id="PTHR44259:SF114">
    <property type="entry name" value="OS06G0707300 PROTEIN"/>
    <property type="match status" value="1"/>
</dbReference>
<dbReference type="Gene3D" id="1.20.1280.50">
    <property type="match status" value="1"/>
</dbReference>
<dbReference type="OrthoDB" id="743494at2759"/>
<dbReference type="AlphaFoldDB" id="A0A8N4EZK1"/>
<proteinExistence type="predicted"/>
<dbReference type="PANTHER" id="PTHR44259">
    <property type="entry name" value="OS07G0183000 PROTEIN-RELATED"/>
    <property type="match status" value="1"/>
</dbReference>
<sequence length="378" mass="42439">MASDSEKREEKQWSEFPEELLVLIFKKLRLISDCIRFGGVCKSWRSASQPTAATSSLHPQLPLLLLPYLCFTDSRSFFSLSTNSIHTLSLPNTCCKEILASSHGWLLLADFKTKAISLLNPITEAQIQLPPLPEYHPEIDGTNLTTVVPHKGVISSSPSSAEHDCVVITITCQPWKSHRRHVNFCRPGRDEVWTKLKTSPILDSVVYSKGRFYMLDLAGVVTVYDAVDPSVKILSLPKPAFALQYFLVKASETELLFCAYSRELSGGMDLRHFKMDLSGQMLEWSEIDGIGDKALFLTREKCSCSMVCARDFPGCKEGCVYYETPFFDDDLVDAFLPQNHNIKVINIKDGSYEFIRCAALGTSAKHLMAPVWFTPSLY</sequence>
<dbReference type="SUPFAM" id="SSF81383">
    <property type="entry name" value="F-box domain"/>
    <property type="match status" value="1"/>
</dbReference>
<dbReference type="InterPro" id="IPR036047">
    <property type="entry name" value="F-box-like_dom_sf"/>
</dbReference>
<dbReference type="Proteomes" id="UP000504607">
    <property type="component" value="Chromosome 1"/>
</dbReference>
<dbReference type="KEGG" id="egu:114914204"/>
<organism evidence="3 4">
    <name type="scientific">Elaeis guineensis var. tenera</name>
    <name type="common">Oil palm</name>
    <dbReference type="NCBI Taxonomy" id="51953"/>
    <lineage>
        <taxon>Eukaryota</taxon>
        <taxon>Viridiplantae</taxon>
        <taxon>Streptophyta</taxon>
        <taxon>Embryophyta</taxon>
        <taxon>Tracheophyta</taxon>
        <taxon>Spermatophyta</taxon>
        <taxon>Magnoliopsida</taxon>
        <taxon>Liliopsida</taxon>
        <taxon>Arecaceae</taxon>
        <taxon>Arecoideae</taxon>
        <taxon>Cocoseae</taxon>
        <taxon>Elaeidinae</taxon>
        <taxon>Elaeis</taxon>
    </lineage>
</organism>
<dbReference type="InterPro" id="IPR005174">
    <property type="entry name" value="KIB1-4_b-propeller"/>
</dbReference>
<feature type="domain" description="F-box" evidence="2">
    <location>
        <begin position="13"/>
        <end position="48"/>
    </location>
</feature>
<evidence type="ECO:0000259" key="1">
    <source>
        <dbReference type="Pfam" id="PF03478"/>
    </source>
</evidence>
<protein>
    <submittedName>
        <fullName evidence="4">F-box protein At5g55150</fullName>
    </submittedName>
</protein>
<dbReference type="GeneID" id="114914204"/>
<evidence type="ECO:0000259" key="2">
    <source>
        <dbReference type="Pfam" id="PF12937"/>
    </source>
</evidence>
<name>A0A8N4EZK1_ELAGV</name>
<keyword evidence="3" id="KW-1185">Reference proteome</keyword>
<accession>A0A8N4EZK1</accession>
<feature type="domain" description="KIB1-4 beta-propeller" evidence="1">
    <location>
        <begin position="77"/>
        <end position="344"/>
    </location>
</feature>
<evidence type="ECO:0000313" key="4">
    <source>
        <dbReference type="RefSeq" id="XP_029120564.1"/>
    </source>
</evidence>
<dbReference type="InterPro" id="IPR050942">
    <property type="entry name" value="F-box_BR-signaling"/>
</dbReference>
<dbReference type="Pfam" id="PF12937">
    <property type="entry name" value="F-box-like"/>
    <property type="match status" value="1"/>
</dbReference>
<gene>
    <name evidence="4" type="primary">LOC114914204</name>
</gene>
<reference evidence="4" key="1">
    <citation type="submission" date="2025-08" db="UniProtKB">
        <authorList>
            <consortium name="RefSeq"/>
        </authorList>
    </citation>
    <scope>IDENTIFICATION</scope>
</reference>
<dbReference type="Pfam" id="PF03478">
    <property type="entry name" value="Beta-prop_KIB1-4"/>
    <property type="match status" value="1"/>
</dbReference>
<evidence type="ECO:0000313" key="3">
    <source>
        <dbReference type="Proteomes" id="UP000504607"/>
    </source>
</evidence>
<dbReference type="CDD" id="cd09917">
    <property type="entry name" value="F-box_SF"/>
    <property type="match status" value="1"/>
</dbReference>